<evidence type="ECO:0000313" key="1">
    <source>
        <dbReference type="EMBL" id="TLV15171.1"/>
    </source>
</evidence>
<comment type="caution">
    <text evidence="1">The sequence shown here is derived from an EMBL/GenBank/DDBJ whole genome shotgun (WGS) entry which is preliminary data.</text>
</comment>
<sequence length="66" mass="7600">MYKILITHINHELHQVREWTYHRKYKTCQAANRAARELTYVCKPDGFNAISETTASVVKISGVAHV</sequence>
<dbReference type="RefSeq" id="WP_138361604.1">
    <property type="nucleotide sequence ID" value="NZ_VCHQ01000019.1"/>
</dbReference>
<proteinExistence type="predicted"/>
<keyword evidence="2" id="KW-1185">Reference proteome</keyword>
<name>A0A5R9LFE9_9ENTR</name>
<accession>A0A5R9LFE9</accession>
<dbReference type="EMBL" id="VCHQ01000019">
    <property type="protein sequence ID" value="TLV15171.1"/>
    <property type="molecule type" value="Genomic_DNA"/>
</dbReference>
<gene>
    <name evidence="1" type="ORF">FE839_14995</name>
</gene>
<dbReference type="Proteomes" id="UP000307430">
    <property type="component" value="Unassembled WGS sequence"/>
</dbReference>
<organism evidence="1 2">
    <name type="scientific">Klebsiella indica</name>
    <dbReference type="NCBI Taxonomy" id="2582917"/>
    <lineage>
        <taxon>Bacteria</taxon>
        <taxon>Pseudomonadati</taxon>
        <taxon>Pseudomonadota</taxon>
        <taxon>Gammaproteobacteria</taxon>
        <taxon>Enterobacterales</taxon>
        <taxon>Enterobacteriaceae</taxon>
        <taxon>Klebsiella/Raoultella group</taxon>
        <taxon>Klebsiella</taxon>
    </lineage>
</organism>
<protein>
    <submittedName>
        <fullName evidence="1">Uncharacterized protein</fullName>
    </submittedName>
</protein>
<dbReference type="AlphaFoldDB" id="A0A5R9LFE9"/>
<reference evidence="1 2" key="1">
    <citation type="submission" date="2019-05" db="EMBL/GenBank/DDBJ databases">
        <title>Genome sequence of Klebsiella sp strain TOUT106.</title>
        <authorList>
            <person name="Rahi P."/>
            <person name="Chaudhari D."/>
        </authorList>
    </citation>
    <scope>NUCLEOTIDE SEQUENCE [LARGE SCALE GENOMIC DNA]</scope>
    <source>
        <strain evidence="1 2">TOUT106</strain>
    </source>
</reference>
<evidence type="ECO:0000313" key="2">
    <source>
        <dbReference type="Proteomes" id="UP000307430"/>
    </source>
</evidence>